<organism evidence="1 2">
    <name type="scientific">Halteria grandinella</name>
    <dbReference type="NCBI Taxonomy" id="5974"/>
    <lineage>
        <taxon>Eukaryota</taxon>
        <taxon>Sar</taxon>
        <taxon>Alveolata</taxon>
        <taxon>Ciliophora</taxon>
        <taxon>Intramacronucleata</taxon>
        <taxon>Spirotrichea</taxon>
        <taxon>Stichotrichia</taxon>
        <taxon>Sporadotrichida</taxon>
        <taxon>Halteriidae</taxon>
        <taxon>Halteria</taxon>
    </lineage>
</organism>
<keyword evidence="2" id="KW-1185">Reference proteome</keyword>
<dbReference type="EMBL" id="RRYP01017082">
    <property type="protein sequence ID" value="TNV74364.1"/>
    <property type="molecule type" value="Genomic_DNA"/>
</dbReference>
<dbReference type="Proteomes" id="UP000785679">
    <property type="component" value="Unassembled WGS sequence"/>
</dbReference>
<evidence type="ECO:0000313" key="1">
    <source>
        <dbReference type="EMBL" id="TNV74364.1"/>
    </source>
</evidence>
<dbReference type="AlphaFoldDB" id="A0A8J8NGN2"/>
<reference evidence="1" key="1">
    <citation type="submission" date="2019-06" db="EMBL/GenBank/DDBJ databases">
        <authorList>
            <person name="Zheng W."/>
        </authorList>
    </citation>
    <scope>NUCLEOTIDE SEQUENCE</scope>
    <source>
        <strain evidence="1">QDHG01</strain>
    </source>
</reference>
<protein>
    <submittedName>
        <fullName evidence="1">Uncharacterized protein</fullName>
    </submittedName>
</protein>
<proteinExistence type="predicted"/>
<sequence>MPIQSIKFLALIKILSFFQKLFKCLYENFFRFHFISHKLLRWNQQLFNRRVCYTLRLSTWYLRSRFIFDTHSHQTITSIEIPSKNLKLIIHNLYILLITKFICQIMLQSIHKRSASLNKSFNFPTELATQNMYRTEQKPKRIETKINVPSNSWRGMSYIELLDEAMNLLKENKESISDSQKVQLAQLFSLNN</sequence>
<dbReference type="OrthoDB" id="303955at2759"/>
<accession>A0A8J8NGN2</accession>
<evidence type="ECO:0000313" key="2">
    <source>
        <dbReference type="Proteomes" id="UP000785679"/>
    </source>
</evidence>
<name>A0A8J8NGN2_HALGN</name>
<comment type="caution">
    <text evidence="1">The sequence shown here is derived from an EMBL/GenBank/DDBJ whole genome shotgun (WGS) entry which is preliminary data.</text>
</comment>
<gene>
    <name evidence="1" type="ORF">FGO68_gene3950</name>
</gene>